<dbReference type="EMBL" id="MIPT01000001">
    <property type="protein sequence ID" value="OHT22311.1"/>
    <property type="molecule type" value="Genomic_DNA"/>
</dbReference>
<evidence type="ECO:0000313" key="12">
    <source>
        <dbReference type="EMBL" id="OHT22311.1"/>
    </source>
</evidence>
<reference evidence="12 13" key="1">
    <citation type="submission" date="2016-09" db="EMBL/GenBank/DDBJ databases">
        <title>Metabolic pathway, cell adaptation mechanisms and a novel monoxygenase revealed through proteogenomic-transcription analysis of a Sphingomonas haloaromaticamans strain degrading the fungicide ortho-phenylphenol.</title>
        <authorList>
            <person name="Perruchon C."/>
            <person name="Papadopoulou E.S."/>
            <person name="Rousidou C."/>
            <person name="Vasileiadis S."/>
            <person name="Tanou G."/>
            <person name="Amoutzias G."/>
            <person name="Molassiotis A."/>
            <person name="Karpouzas D.G."/>
        </authorList>
    </citation>
    <scope>NUCLEOTIDE SEQUENCE [LARGE SCALE GENOMIC DNA]</scope>
    <source>
        <strain evidence="12 13">P3</strain>
    </source>
</reference>
<keyword evidence="10" id="KW-0449">Lipoprotein</keyword>
<evidence type="ECO:0000256" key="5">
    <source>
        <dbReference type="ARBA" id="ARBA00022692"/>
    </source>
</evidence>
<keyword evidence="13" id="KW-1185">Reference proteome</keyword>
<dbReference type="InterPro" id="IPR031381">
    <property type="entry name" value="YtcA"/>
</dbReference>
<gene>
    <name evidence="12" type="ORF">BHE75_04338</name>
</gene>
<dbReference type="AlphaFoldDB" id="A0A1S1HLK1"/>
<keyword evidence="4" id="KW-1003">Cell membrane</keyword>
<dbReference type="Proteomes" id="UP000179467">
    <property type="component" value="Unassembled WGS sequence"/>
</dbReference>
<keyword evidence="7 11" id="KW-1133">Transmembrane helix</keyword>
<keyword evidence="5 11" id="KW-0812">Transmembrane</keyword>
<evidence type="ECO:0000256" key="11">
    <source>
        <dbReference type="SAM" id="Phobius"/>
    </source>
</evidence>
<sequence length="92" mass="9449">MGTRRRFLGRAAQLLLCLFPAACAPRAAPTLSLFGAYFPVWILCGTIGIAAAAAARLLLVAGGFSSAVPAQLAFCAAIGVIAACLAWLWLGQ</sequence>
<evidence type="ECO:0000256" key="6">
    <source>
        <dbReference type="ARBA" id="ARBA00022729"/>
    </source>
</evidence>
<keyword evidence="6" id="KW-0732">Signal</keyword>
<name>A0A1S1HLK1_9SPHN</name>
<evidence type="ECO:0000256" key="4">
    <source>
        <dbReference type="ARBA" id="ARBA00022475"/>
    </source>
</evidence>
<evidence type="ECO:0000256" key="7">
    <source>
        <dbReference type="ARBA" id="ARBA00022989"/>
    </source>
</evidence>
<comment type="subcellular location">
    <subcellularLocation>
        <location evidence="1">Membrane</location>
        <topology evidence="1">Multi-pass membrane protein</topology>
    </subcellularLocation>
</comment>
<dbReference type="Pfam" id="PF17090">
    <property type="entry name" value="Ytca"/>
    <property type="match status" value="1"/>
</dbReference>
<feature type="transmembrane region" description="Helical" evidence="11">
    <location>
        <begin position="39"/>
        <end position="59"/>
    </location>
</feature>
<comment type="similarity">
    <text evidence="2">Belongs to the YtcA family.</text>
</comment>
<evidence type="ECO:0000256" key="3">
    <source>
        <dbReference type="ARBA" id="ARBA00021237"/>
    </source>
</evidence>
<evidence type="ECO:0000256" key="10">
    <source>
        <dbReference type="ARBA" id="ARBA00023288"/>
    </source>
</evidence>
<keyword evidence="9" id="KW-0564">Palmitate</keyword>
<evidence type="ECO:0000313" key="13">
    <source>
        <dbReference type="Proteomes" id="UP000179467"/>
    </source>
</evidence>
<dbReference type="RefSeq" id="WP_070935294.1">
    <property type="nucleotide sequence ID" value="NZ_MIPT01000001.1"/>
</dbReference>
<evidence type="ECO:0000256" key="8">
    <source>
        <dbReference type="ARBA" id="ARBA00023136"/>
    </source>
</evidence>
<accession>A0A1S1HLK1</accession>
<proteinExistence type="inferred from homology"/>
<comment type="caution">
    <text evidence="12">The sequence shown here is derived from an EMBL/GenBank/DDBJ whole genome shotgun (WGS) entry which is preliminary data.</text>
</comment>
<evidence type="ECO:0000256" key="1">
    <source>
        <dbReference type="ARBA" id="ARBA00004141"/>
    </source>
</evidence>
<evidence type="ECO:0000256" key="9">
    <source>
        <dbReference type="ARBA" id="ARBA00023139"/>
    </source>
</evidence>
<evidence type="ECO:0000256" key="2">
    <source>
        <dbReference type="ARBA" id="ARBA00008208"/>
    </source>
</evidence>
<protein>
    <recommendedName>
        <fullName evidence="3">Uncharacterized protein YtcA</fullName>
    </recommendedName>
</protein>
<dbReference type="GO" id="GO:0016020">
    <property type="term" value="C:membrane"/>
    <property type="evidence" value="ECO:0007669"/>
    <property type="project" value="UniProtKB-SubCell"/>
</dbReference>
<organism evidence="12 13">
    <name type="scientific">Edaphosphingomonas haloaromaticamans</name>
    <dbReference type="NCBI Taxonomy" id="653954"/>
    <lineage>
        <taxon>Bacteria</taxon>
        <taxon>Pseudomonadati</taxon>
        <taxon>Pseudomonadota</taxon>
        <taxon>Alphaproteobacteria</taxon>
        <taxon>Sphingomonadales</taxon>
        <taxon>Rhizorhabdaceae</taxon>
        <taxon>Edaphosphingomonas</taxon>
    </lineage>
</organism>
<keyword evidence="8 11" id="KW-0472">Membrane</keyword>
<feature type="transmembrane region" description="Helical" evidence="11">
    <location>
        <begin position="71"/>
        <end position="90"/>
    </location>
</feature>